<evidence type="ECO:0000256" key="1">
    <source>
        <dbReference type="SAM" id="MobiDB-lite"/>
    </source>
</evidence>
<accession>A0A224Y5S0</accession>
<name>A0A224Y5S0_9HEMI</name>
<sequence>MCANLIFASSAAFLASFGLTKHCGTDSMAVMESISFEQFSAQLVMSNFANCGSNGNSAITAPKSVRLPSSSNAAR</sequence>
<feature type="signal peptide" evidence="2">
    <location>
        <begin position="1"/>
        <end position="20"/>
    </location>
</feature>
<evidence type="ECO:0000256" key="2">
    <source>
        <dbReference type="SAM" id="SignalP"/>
    </source>
</evidence>
<feature type="region of interest" description="Disordered" evidence="1">
    <location>
        <begin position="56"/>
        <end position="75"/>
    </location>
</feature>
<proteinExistence type="predicted"/>
<keyword evidence="2" id="KW-0732">Signal</keyword>
<feature type="chain" id="PRO_5012962891" evidence="2">
    <location>
        <begin position="21"/>
        <end position="75"/>
    </location>
</feature>
<reference evidence="3" key="1">
    <citation type="journal article" date="2018" name="PLoS Negl. Trop. Dis.">
        <title>An insight into the salivary gland and fat body transcriptome of Panstrongylus lignarius (Hemiptera: Heteroptera), the main vector of Chagas disease in Peru.</title>
        <authorList>
            <person name="Nevoa J.C."/>
            <person name="Mendes M.T."/>
            <person name="da Silva M.V."/>
            <person name="Soares S.C."/>
            <person name="Oliveira C.J.F."/>
            <person name="Ribeiro J.M.C."/>
        </authorList>
    </citation>
    <scope>NUCLEOTIDE SEQUENCE</scope>
</reference>
<evidence type="ECO:0000313" key="3">
    <source>
        <dbReference type="EMBL" id="JAW15839.1"/>
    </source>
</evidence>
<dbReference type="EMBL" id="GFTR01000587">
    <property type="protein sequence ID" value="JAW15839.1"/>
    <property type="molecule type" value="Transcribed_RNA"/>
</dbReference>
<organism evidence="3">
    <name type="scientific">Panstrongylus lignarius</name>
    <dbReference type="NCBI Taxonomy" id="156445"/>
    <lineage>
        <taxon>Eukaryota</taxon>
        <taxon>Metazoa</taxon>
        <taxon>Ecdysozoa</taxon>
        <taxon>Arthropoda</taxon>
        <taxon>Hexapoda</taxon>
        <taxon>Insecta</taxon>
        <taxon>Pterygota</taxon>
        <taxon>Neoptera</taxon>
        <taxon>Paraneoptera</taxon>
        <taxon>Hemiptera</taxon>
        <taxon>Heteroptera</taxon>
        <taxon>Panheteroptera</taxon>
        <taxon>Cimicomorpha</taxon>
        <taxon>Reduviidae</taxon>
        <taxon>Triatominae</taxon>
        <taxon>Panstrongylus</taxon>
    </lineage>
</organism>
<dbReference type="AlphaFoldDB" id="A0A224Y5S0"/>
<protein>
    <submittedName>
        <fullName evidence="3">Putative secreted protein</fullName>
    </submittedName>
</protein>